<evidence type="ECO:0000313" key="1">
    <source>
        <dbReference type="EMBL" id="MBX59100.1"/>
    </source>
</evidence>
<proteinExistence type="predicted"/>
<dbReference type="EMBL" id="GGEC01078616">
    <property type="protein sequence ID" value="MBX59100.1"/>
    <property type="molecule type" value="Transcribed_RNA"/>
</dbReference>
<dbReference type="AlphaFoldDB" id="A0A2P2PWK7"/>
<reference evidence="1" key="1">
    <citation type="submission" date="2018-02" db="EMBL/GenBank/DDBJ databases">
        <title>Rhizophora mucronata_Transcriptome.</title>
        <authorList>
            <person name="Meera S.P."/>
            <person name="Sreeshan A."/>
            <person name="Augustine A."/>
        </authorList>
    </citation>
    <scope>NUCLEOTIDE SEQUENCE</scope>
    <source>
        <tissue evidence="1">Leaf</tissue>
    </source>
</reference>
<organism evidence="1">
    <name type="scientific">Rhizophora mucronata</name>
    <name type="common">Asiatic mangrove</name>
    <dbReference type="NCBI Taxonomy" id="61149"/>
    <lineage>
        <taxon>Eukaryota</taxon>
        <taxon>Viridiplantae</taxon>
        <taxon>Streptophyta</taxon>
        <taxon>Embryophyta</taxon>
        <taxon>Tracheophyta</taxon>
        <taxon>Spermatophyta</taxon>
        <taxon>Magnoliopsida</taxon>
        <taxon>eudicotyledons</taxon>
        <taxon>Gunneridae</taxon>
        <taxon>Pentapetalae</taxon>
        <taxon>rosids</taxon>
        <taxon>fabids</taxon>
        <taxon>Malpighiales</taxon>
        <taxon>Rhizophoraceae</taxon>
        <taxon>Rhizophora</taxon>
    </lineage>
</organism>
<sequence length="21" mass="2697">MRCRSWCCDQHFLFFKVYILT</sequence>
<accession>A0A2P2PWK7</accession>
<protein>
    <submittedName>
        <fullName evidence="1">Uncharacterized protein</fullName>
    </submittedName>
</protein>
<name>A0A2P2PWK7_RHIMU</name>